<dbReference type="AlphaFoldDB" id="D4GM61"/>
<protein>
    <submittedName>
        <fullName evidence="1">Uncharacterized protein</fullName>
    </submittedName>
</protein>
<dbReference type="Proteomes" id="UP000001702">
    <property type="component" value="Chromosome"/>
</dbReference>
<reference evidence="1 2" key="1">
    <citation type="journal article" date="2010" name="J. Bacteriol.">
        <title>Genome sequence of Pantoea ananatis LMG20103, the causative agent of Eucalyptus blight and dieback.</title>
        <authorList>
            <person name="De Maayer P."/>
            <person name="Chan W.Y."/>
            <person name="Venter S.N."/>
            <person name="Toth I.K."/>
            <person name="Birch P.R."/>
            <person name="Joubert F."/>
            <person name="Coutinho T.A."/>
        </authorList>
    </citation>
    <scope>NUCLEOTIDE SEQUENCE [LARGE SCALE GENOMIC DNA]</scope>
    <source>
        <strain evidence="1 2">LMG 20103</strain>
    </source>
</reference>
<name>D4GM61_PANAM</name>
<dbReference type="RefSeq" id="WP_013027033.1">
    <property type="nucleotide sequence ID" value="NC_013956.2"/>
</dbReference>
<evidence type="ECO:0000313" key="2">
    <source>
        <dbReference type="Proteomes" id="UP000001702"/>
    </source>
</evidence>
<dbReference type="KEGG" id="pam:PANA_3162"/>
<sequence length="372" mass="42016">MQEGLNFLGLDVLDLDTDNPRLPESVERSPEAMLNHIALTTSIEDLMNAIAENGFFPGEPLVAIEENGRYKVVEGNRRLTAVKLIHNPYDCEKPSSRMLMIAERMSDKLDTLKFLPVIVRKSRAEILPYLGFRHITGVKQWEPLAKARYIEQLFHLTPHTLTTDERYWRVARAIGSRKDHIKRNLDALAVYKILEKNDFYGISGLDEESIKFSILSTALADERIGLFVGTLSLDDEGDTVSNEVIISDAGINRENIQELTEWLYKKDESGKTKVGESRNLRELGAIIDNQRALTAFRNGADLKIAYQHTEDVRQDFMQLLFKAESAITEAAGMVATIKYDSDALEVSRRLLANIKLIGTTIVTKKVEDDDGF</sequence>
<dbReference type="HOGENOM" id="CLU_061563_0_0_6"/>
<dbReference type="InterPro" id="IPR036086">
    <property type="entry name" value="ParB/Sulfiredoxin_sf"/>
</dbReference>
<keyword evidence="2" id="KW-1185">Reference proteome</keyword>
<dbReference type="EMBL" id="CP001875">
    <property type="protein sequence ID" value="ADD78329.1"/>
    <property type="molecule type" value="Genomic_DNA"/>
</dbReference>
<proteinExistence type="predicted"/>
<dbReference type="STRING" id="706191.PANA_3162"/>
<dbReference type="SUPFAM" id="SSF110849">
    <property type="entry name" value="ParB/Sulfiredoxin"/>
    <property type="match status" value="1"/>
</dbReference>
<accession>D4GM61</accession>
<organism evidence="1 2">
    <name type="scientific">Pantoea ananatis (strain LMG 20103)</name>
    <dbReference type="NCBI Taxonomy" id="706191"/>
    <lineage>
        <taxon>Bacteria</taxon>
        <taxon>Pseudomonadati</taxon>
        <taxon>Pseudomonadota</taxon>
        <taxon>Gammaproteobacteria</taxon>
        <taxon>Enterobacterales</taxon>
        <taxon>Erwiniaceae</taxon>
        <taxon>Pantoea</taxon>
    </lineage>
</organism>
<gene>
    <name evidence="1" type="ordered locus">PANA_3162</name>
</gene>
<dbReference type="Gene3D" id="3.90.1530.30">
    <property type="match status" value="1"/>
</dbReference>
<evidence type="ECO:0000313" key="1">
    <source>
        <dbReference type="EMBL" id="ADD78329.1"/>
    </source>
</evidence>
<dbReference type="eggNOG" id="COG1475">
    <property type="taxonomic scope" value="Bacteria"/>
</dbReference>